<dbReference type="KEGG" id="fvn:FVRRES_10670"/>
<dbReference type="Proteomes" id="UP000245910">
    <property type="component" value="Chromosome III"/>
</dbReference>
<dbReference type="RefSeq" id="XP_025594307.1">
    <property type="nucleotide sequence ID" value="XM_025725738.1"/>
</dbReference>
<dbReference type="EMBL" id="LN649231">
    <property type="protein sequence ID" value="CEI70593.1"/>
    <property type="molecule type" value="Genomic_DNA"/>
</dbReference>
<dbReference type="OrthoDB" id="5426988at2759"/>
<keyword evidence="2" id="KW-1185">Reference proteome</keyword>
<sequence length="151" mass="16830">MHGQPALPIILINGYPDVPTSVVANKLDDQITIWDVKRLLGLGYREDGVPVAQSKDSFNTCYVFTDFIVDDLNGQITMEKYSEMAKNRGCPLIVINLVCHPGERRGRTPMWRGPNGLFWTELNVSTESANSMATKIAGHATLEAFSFWHCS</sequence>
<organism evidence="1 2">
    <name type="scientific">Fusarium venenatum</name>
    <dbReference type="NCBI Taxonomy" id="56646"/>
    <lineage>
        <taxon>Eukaryota</taxon>
        <taxon>Fungi</taxon>
        <taxon>Dikarya</taxon>
        <taxon>Ascomycota</taxon>
        <taxon>Pezizomycotina</taxon>
        <taxon>Sordariomycetes</taxon>
        <taxon>Hypocreomycetidae</taxon>
        <taxon>Hypocreales</taxon>
        <taxon>Nectriaceae</taxon>
        <taxon>Fusarium</taxon>
    </lineage>
</organism>
<evidence type="ECO:0000313" key="2">
    <source>
        <dbReference type="Proteomes" id="UP000245910"/>
    </source>
</evidence>
<proteinExistence type="predicted"/>
<reference evidence="2" key="1">
    <citation type="submission" date="2014-10" db="EMBL/GenBank/DDBJ databases">
        <authorList>
            <person name="King R."/>
        </authorList>
    </citation>
    <scope>NUCLEOTIDE SEQUENCE [LARGE SCALE GENOMIC DNA]</scope>
    <source>
        <strain evidence="2">A3/5</strain>
    </source>
</reference>
<accession>A0A2L2TPV4</accession>
<protein>
    <submittedName>
        <fullName evidence="1">Uncharacterized protein</fullName>
    </submittedName>
</protein>
<dbReference type="AlphaFoldDB" id="A0A2L2TPV4"/>
<dbReference type="GeneID" id="37262308"/>
<name>A0A2L2TPV4_9HYPO</name>
<evidence type="ECO:0000313" key="1">
    <source>
        <dbReference type="EMBL" id="CEI70593.1"/>
    </source>
</evidence>